<protein>
    <submittedName>
        <fullName evidence="2">DUF4132 domain-containing protein</fullName>
    </submittedName>
</protein>
<organism evidence="2 3">
    <name type="scientific">Glycomyces niveus</name>
    <dbReference type="NCBI Taxonomy" id="2820287"/>
    <lineage>
        <taxon>Bacteria</taxon>
        <taxon>Bacillati</taxon>
        <taxon>Actinomycetota</taxon>
        <taxon>Actinomycetes</taxon>
        <taxon>Glycomycetales</taxon>
        <taxon>Glycomycetaceae</taxon>
        <taxon>Glycomyces</taxon>
    </lineage>
</organism>
<reference evidence="2 3" key="1">
    <citation type="submission" date="2021-03" db="EMBL/GenBank/DDBJ databases">
        <title>Glycomyces sp. nov., a novel actinomycete isolated from soil.</title>
        <authorList>
            <person name="Yang X."/>
            <person name="Xu X."/>
        </authorList>
    </citation>
    <scope>NUCLEOTIDE SEQUENCE [LARGE SCALE GENOMIC DNA]</scope>
    <source>
        <strain evidence="2 3">NEAU-S30</strain>
    </source>
</reference>
<evidence type="ECO:0000259" key="1">
    <source>
        <dbReference type="Pfam" id="PF13569"/>
    </source>
</evidence>
<sequence>MNGTDPSISEDRVDFPDEWRELTLDRRGRGTPREVTVDPDAPQQLKALFAKHAEAMEEVAARPEVAGYAAAIRAGMAGEADPQGAALALLFLAQIAPGGRRTTEELGRDAWIGMHGLAFACQAMTELIGYDVHYPRARHYQIRARIMEPDVERVALILDHVDRISTLRSLLAGLPDDEYEAVRDAVAARRTSEAKRFGAALLMPDQADWAEEALKLHYGSRNGAWGYGLIWAIASDREQAELAGARVLGVYGKVAERAALLVDALGADSLAVLVNTLEGENRPDAEVRELLFDTIGRLPSEAAAAYLLGHLTNPLAAAAAVHGARRFPVRYLRAIASLAPNAHAATRVRLAGFARGNGLLDRADALSKAERELVTALVERRHADAATLPAHFATPPWAPYAKPASKRAALDLTPPAIDELRWAADEQQSWLEANEHAGYWRDSKVWSRYRHGELDDPKHYYYNQLVAYGPEARSRTAFEKWDGNSEYLSAQTFQAIIARYGDEAKARSTALLKRKSSLRDALAPFVNLDIARLCAGWLSRTRNERTAAKAWLDRHAEAAAALLVPDAVGKDPKFRKTATDALRYLERSVVEAQAAVHGDEASAAVTALLDADPFDPQLPRIPKPGAWADPNLLPQVLLADRSAALPDAAVRTLMTALVMDTPERPYPGVDALAAECDPASLAAFSWGLFELWLSVGAPSKDAWAMDQLRRFADDYAVRRLADLIREWPGQSQNRKAVRGVEVLGGVGSESALRAVHAIAQKAKFKALKKTAGEQIEVIAERLELTLEQLGDRLVPDFGLAEESLVLDYGPRSFTIKFDEALKPYVIDDKGKRRASAPKPNAKDDLEIAQPAYERFAALRKDLKATAAEQVKRLEAAMAAGRTWSRAEFQEFLVDHPLMRQLSSRLVWQAGDASFRLAEDWTLADAEDEPFELPEDAAVRLAHPLTLGDEVAAWAEVFADYEILQPFDQLARPVFELSEEDGKTGRLSRFEGATTGGGPLLGLLNRGWKFGGPPGRGGYGLYRELPGGGWVYLDSNPGVHPGYGYDNGDQTLDRVELSLPEGGIDPVVASEVMLVIARLSRSAQ</sequence>
<accession>A0ABS3U8J1</accession>
<dbReference type="InterPro" id="IPR025406">
    <property type="entry name" value="DUF4132"/>
</dbReference>
<dbReference type="RefSeq" id="WP_208497096.1">
    <property type="nucleotide sequence ID" value="NZ_JAGFNP010000007.1"/>
</dbReference>
<dbReference type="EMBL" id="JAGFNP010000007">
    <property type="protein sequence ID" value="MBO3734073.1"/>
    <property type="molecule type" value="Genomic_DNA"/>
</dbReference>
<keyword evidence="3" id="KW-1185">Reference proteome</keyword>
<evidence type="ECO:0000313" key="3">
    <source>
        <dbReference type="Proteomes" id="UP000681341"/>
    </source>
</evidence>
<comment type="caution">
    <text evidence="2">The sequence shown here is derived from an EMBL/GenBank/DDBJ whole genome shotgun (WGS) entry which is preliminary data.</text>
</comment>
<dbReference type="Pfam" id="PF13569">
    <property type="entry name" value="DUF4132"/>
    <property type="match status" value="1"/>
</dbReference>
<proteinExistence type="predicted"/>
<dbReference type="Proteomes" id="UP000681341">
    <property type="component" value="Unassembled WGS sequence"/>
</dbReference>
<gene>
    <name evidence="2" type="ORF">J5V16_14695</name>
</gene>
<evidence type="ECO:0000313" key="2">
    <source>
        <dbReference type="EMBL" id="MBO3734073.1"/>
    </source>
</evidence>
<name>A0ABS3U8J1_9ACTN</name>
<feature type="domain" description="DUF4132" evidence="1">
    <location>
        <begin position="830"/>
        <end position="1007"/>
    </location>
</feature>